<keyword evidence="3" id="KW-1133">Transmembrane helix</keyword>
<feature type="compositionally biased region" description="Low complexity" evidence="2">
    <location>
        <begin position="538"/>
        <end position="551"/>
    </location>
</feature>
<dbReference type="PANTHER" id="PTHR22550:SF14">
    <property type="entry name" value="VWFA DOMAIN-CONTAINING PROTEIN"/>
    <property type="match status" value="1"/>
</dbReference>
<evidence type="ECO:0000259" key="4">
    <source>
        <dbReference type="PROSITE" id="PS50234"/>
    </source>
</evidence>
<feature type="compositionally biased region" description="Basic and acidic residues" evidence="2">
    <location>
        <begin position="594"/>
        <end position="617"/>
    </location>
</feature>
<dbReference type="PROSITE" id="PS50234">
    <property type="entry name" value="VWFA"/>
    <property type="match status" value="1"/>
</dbReference>
<dbReference type="PROSITE" id="PS50293">
    <property type="entry name" value="TPR_REGION"/>
    <property type="match status" value="1"/>
</dbReference>
<sequence length="643" mass="70877">MIPVLTDFHLLRPLWLLAILPALLAAWWLYKQEKNTGSWQQVIAPELLPFLVDGTTVKQRRSLVTGALIAWLLATVAMSGPTWERTPLPVHKQENALVVLFDLSPSMLVQDLKPNRLNRARLKLIELLQQRKEGTTGLIAYAAEAFVVSPLTDDAATVAALVPALDPNIMPGHGSNIESAINQGIELALNAGLNQADFLLITDDVSASARDELSSLLEEMGEFRLSVLGIGTAEGAPIPLQNGGFAKDNTGAIVIPRLDAAALGSLASGLGGRYSGLTADDKDIRYLSEGFAAEHGSASKQLERTYDSWHDLGYWLVLPLLPILLLAFRRGVFASILLLPLLSAPQPAMAFGWDDLWLTQDQQAARALAEGDAESAQQTFKDPDWKAAAAYRNGDFENAEKLYGGDTANAHYNRGNALAKAGKLDEALESYKRALSLTPDMPDAEFNRDLVEKLLEQQNNSPQNDQQQNNDNQNNDSQEQQQGSDQQQSQSDQQNQSSDQNQDGSSNQDQSSSSKQQSQDNPSDTGKNPDKQQQPSHGEQPQDGEQQSEQQGEQDKEQQDAQPQQEGSDQQGEQEGKQQPAQAQAATEGEMSEEEKQAMEQWLRKIPDDPGGLLREKFRYEAEKRQYEQRRGINRPGNSEQRW</sequence>
<dbReference type="Pfam" id="PF13519">
    <property type="entry name" value="VWA_2"/>
    <property type="match status" value="1"/>
</dbReference>
<evidence type="ECO:0000256" key="2">
    <source>
        <dbReference type="SAM" id="MobiDB-lite"/>
    </source>
</evidence>
<dbReference type="PROSITE" id="PS50005">
    <property type="entry name" value="TPR"/>
    <property type="match status" value="1"/>
</dbReference>
<dbReference type="SUPFAM" id="SSF48452">
    <property type="entry name" value="TPR-like"/>
    <property type="match status" value="1"/>
</dbReference>
<feature type="compositionally biased region" description="Low complexity" evidence="2">
    <location>
        <begin position="458"/>
        <end position="524"/>
    </location>
</feature>
<feature type="repeat" description="TPR" evidence="1">
    <location>
        <begin position="408"/>
        <end position="441"/>
    </location>
</feature>
<feature type="region of interest" description="Disordered" evidence="2">
    <location>
        <begin position="624"/>
        <end position="643"/>
    </location>
</feature>
<reference evidence="5" key="2">
    <citation type="submission" date="2023-08" db="EMBL/GenBank/DDBJ databases">
        <authorList>
            <person name="Luo J."/>
        </authorList>
    </citation>
    <scope>NUCLEOTIDE SEQUENCE</scope>
    <source>
        <strain evidence="5">DSM 25064</strain>
    </source>
</reference>
<gene>
    <name evidence="5" type="ORF">Q8A57_09640</name>
</gene>
<dbReference type="PANTHER" id="PTHR22550">
    <property type="entry name" value="SPORE GERMINATION PROTEIN"/>
    <property type="match status" value="1"/>
</dbReference>
<dbReference type="AlphaFoldDB" id="A0AAW8B5N2"/>
<dbReference type="Gene3D" id="3.40.50.410">
    <property type="entry name" value="von Willebrand factor, type A domain"/>
    <property type="match status" value="1"/>
</dbReference>
<dbReference type="EMBL" id="JAUUUU010000005">
    <property type="protein sequence ID" value="MDP1521230.1"/>
    <property type="molecule type" value="Genomic_DNA"/>
</dbReference>
<dbReference type="Pfam" id="PF00515">
    <property type="entry name" value="TPR_1"/>
    <property type="match status" value="1"/>
</dbReference>
<dbReference type="SMART" id="SM00028">
    <property type="entry name" value="TPR"/>
    <property type="match status" value="1"/>
</dbReference>
<dbReference type="InterPro" id="IPR050768">
    <property type="entry name" value="UPF0353/GerABKA_families"/>
</dbReference>
<dbReference type="Proteomes" id="UP001178354">
    <property type="component" value="Unassembled WGS sequence"/>
</dbReference>
<feature type="transmembrane region" description="Helical" evidence="3">
    <location>
        <begin position="12"/>
        <end position="30"/>
    </location>
</feature>
<organism evidence="5 6">
    <name type="scientific">Porticoccus litoralis</name>
    <dbReference type="NCBI Taxonomy" id="434086"/>
    <lineage>
        <taxon>Bacteria</taxon>
        <taxon>Pseudomonadati</taxon>
        <taxon>Pseudomonadota</taxon>
        <taxon>Gammaproteobacteria</taxon>
        <taxon>Cellvibrionales</taxon>
        <taxon>Porticoccaceae</taxon>
        <taxon>Porticoccus</taxon>
    </lineage>
</organism>
<dbReference type="Gene3D" id="1.25.40.10">
    <property type="entry name" value="Tetratricopeptide repeat domain"/>
    <property type="match status" value="1"/>
</dbReference>
<dbReference type="InterPro" id="IPR036465">
    <property type="entry name" value="vWFA_dom_sf"/>
</dbReference>
<comment type="caution">
    <text evidence="5">The sequence shown here is derived from an EMBL/GenBank/DDBJ whole genome shotgun (WGS) entry which is preliminary data.</text>
</comment>
<feature type="domain" description="VWFA" evidence="4">
    <location>
        <begin position="96"/>
        <end position="270"/>
    </location>
</feature>
<name>A0AAW8B5N2_9GAMM</name>
<accession>A0AAW8B5N2</accession>
<dbReference type="SUPFAM" id="SSF53300">
    <property type="entry name" value="vWA-like"/>
    <property type="match status" value="1"/>
</dbReference>
<keyword evidence="1" id="KW-0802">TPR repeat</keyword>
<dbReference type="SMART" id="SM00327">
    <property type="entry name" value="VWA"/>
    <property type="match status" value="1"/>
</dbReference>
<feature type="region of interest" description="Disordered" evidence="2">
    <location>
        <begin position="458"/>
        <end position="617"/>
    </location>
</feature>
<evidence type="ECO:0000313" key="5">
    <source>
        <dbReference type="EMBL" id="MDP1521230.1"/>
    </source>
</evidence>
<feature type="compositionally biased region" description="Low complexity" evidence="2">
    <location>
        <begin position="560"/>
        <end position="586"/>
    </location>
</feature>
<dbReference type="InterPro" id="IPR002035">
    <property type="entry name" value="VWF_A"/>
</dbReference>
<dbReference type="InterPro" id="IPR011990">
    <property type="entry name" value="TPR-like_helical_dom_sf"/>
</dbReference>
<keyword evidence="3" id="KW-0812">Transmembrane</keyword>
<keyword evidence="3" id="KW-0472">Membrane</keyword>
<proteinExistence type="predicted"/>
<evidence type="ECO:0000256" key="3">
    <source>
        <dbReference type="SAM" id="Phobius"/>
    </source>
</evidence>
<dbReference type="InterPro" id="IPR019734">
    <property type="entry name" value="TPR_rpt"/>
</dbReference>
<protein>
    <submittedName>
        <fullName evidence="5">VWA domain-containing protein</fullName>
    </submittedName>
</protein>
<dbReference type="RefSeq" id="WP_305170894.1">
    <property type="nucleotide sequence ID" value="NZ_JAUUUU010000005.1"/>
</dbReference>
<reference evidence="5" key="1">
    <citation type="journal article" date="2010" name="Int. J. Syst. Evol. Microbiol.">
        <title>Porticoccus litoralis gen. nov., sp. nov., a gammaproteobacterium isolated from the Yellow Sea.</title>
        <authorList>
            <person name="Oh H.M."/>
            <person name="Kim H."/>
            <person name="Kim K.M."/>
            <person name="Min G.S."/>
            <person name="Cho J.C."/>
        </authorList>
    </citation>
    <scope>NUCLEOTIDE SEQUENCE</scope>
    <source>
        <strain evidence="5">DSM 25064</strain>
    </source>
</reference>
<keyword evidence="6" id="KW-1185">Reference proteome</keyword>
<evidence type="ECO:0000256" key="1">
    <source>
        <dbReference type="PROSITE-ProRule" id="PRU00339"/>
    </source>
</evidence>
<feature type="transmembrane region" description="Helical" evidence="3">
    <location>
        <begin position="63"/>
        <end position="83"/>
    </location>
</feature>
<evidence type="ECO:0000313" key="6">
    <source>
        <dbReference type="Proteomes" id="UP001178354"/>
    </source>
</evidence>